<accession>A0A1I1WHJ9</accession>
<dbReference type="RefSeq" id="WP_093829738.1">
    <property type="nucleotide sequence ID" value="NZ_FOLQ01000008.1"/>
</dbReference>
<evidence type="ECO:0000313" key="1">
    <source>
        <dbReference type="EMBL" id="SFD94459.1"/>
    </source>
</evidence>
<keyword evidence="2" id="KW-1185">Reference proteome</keyword>
<proteinExistence type="predicted"/>
<gene>
    <name evidence="1" type="ORF">SAMN05216167_108278</name>
</gene>
<organism evidence="1 2">
    <name type="scientific">Spirosoma endophyticum</name>
    <dbReference type="NCBI Taxonomy" id="662367"/>
    <lineage>
        <taxon>Bacteria</taxon>
        <taxon>Pseudomonadati</taxon>
        <taxon>Bacteroidota</taxon>
        <taxon>Cytophagia</taxon>
        <taxon>Cytophagales</taxon>
        <taxon>Cytophagaceae</taxon>
        <taxon>Spirosoma</taxon>
    </lineage>
</organism>
<sequence length="193" mass="20785">MNRHFLTVAICLSTVFFTACNSRQQTDSQVTDSTIKSSVAETATDVAITGHLADLGLTADSDWRGINLGDDFSKVKASEKGESFESDATHIGYTVEFANLETADMLYYQANKKVSAIEVDLFLNSRQSVTDYQKQLGTYFATRYGAPKPVNSGTVWTNSNGETVTLKDVSKGKDFGLKIKIAPAGGATTASAK</sequence>
<evidence type="ECO:0008006" key="3">
    <source>
        <dbReference type="Google" id="ProtNLM"/>
    </source>
</evidence>
<dbReference type="OrthoDB" id="958015at2"/>
<dbReference type="EMBL" id="FOLQ01000008">
    <property type="protein sequence ID" value="SFD94459.1"/>
    <property type="molecule type" value="Genomic_DNA"/>
</dbReference>
<protein>
    <recommendedName>
        <fullName evidence="3">Lipoprotein</fullName>
    </recommendedName>
</protein>
<dbReference type="AlphaFoldDB" id="A0A1I1WHJ9"/>
<reference evidence="1 2" key="1">
    <citation type="submission" date="2016-10" db="EMBL/GenBank/DDBJ databases">
        <authorList>
            <person name="de Groot N.N."/>
        </authorList>
    </citation>
    <scope>NUCLEOTIDE SEQUENCE [LARGE SCALE GENOMIC DNA]</scope>
    <source>
        <strain evidence="1 2">DSM 26130</strain>
    </source>
</reference>
<name>A0A1I1WHJ9_9BACT</name>
<dbReference type="PROSITE" id="PS51257">
    <property type="entry name" value="PROKAR_LIPOPROTEIN"/>
    <property type="match status" value="1"/>
</dbReference>
<dbReference type="Proteomes" id="UP000198598">
    <property type="component" value="Unassembled WGS sequence"/>
</dbReference>
<evidence type="ECO:0000313" key="2">
    <source>
        <dbReference type="Proteomes" id="UP000198598"/>
    </source>
</evidence>